<gene>
    <name evidence="3" type="ORF">FD25_GL002550</name>
</gene>
<dbReference type="PATRIC" id="fig|1423715.3.peg.2631"/>
<evidence type="ECO:0000313" key="3">
    <source>
        <dbReference type="EMBL" id="KRK96087.1"/>
    </source>
</evidence>
<evidence type="ECO:0000256" key="2">
    <source>
        <dbReference type="ARBA" id="ARBA00023002"/>
    </source>
</evidence>
<reference evidence="3 4" key="1">
    <citation type="journal article" date="2015" name="Genome Announc.">
        <title>Expanding the biotechnology potential of lactobacilli through comparative genomics of 213 strains and associated genera.</title>
        <authorList>
            <person name="Sun Z."/>
            <person name="Harris H.M."/>
            <person name="McCann A."/>
            <person name="Guo C."/>
            <person name="Argimon S."/>
            <person name="Zhang W."/>
            <person name="Yang X."/>
            <person name="Jeffery I.B."/>
            <person name="Cooney J.C."/>
            <person name="Kagawa T.F."/>
            <person name="Liu W."/>
            <person name="Song Y."/>
            <person name="Salvetti E."/>
            <person name="Wrobel A."/>
            <person name="Rasinkangas P."/>
            <person name="Parkhill J."/>
            <person name="Rea M.C."/>
            <person name="O'Sullivan O."/>
            <person name="Ritari J."/>
            <person name="Douillard F.P."/>
            <person name="Paul Ross R."/>
            <person name="Yang R."/>
            <person name="Briner A.E."/>
            <person name="Felis G.E."/>
            <person name="de Vos W.M."/>
            <person name="Barrangou R."/>
            <person name="Klaenhammer T.R."/>
            <person name="Caufield P.W."/>
            <person name="Cui Y."/>
            <person name="Zhang H."/>
            <person name="O'Toole P.W."/>
        </authorList>
    </citation>
    <scope>NUCLEOTIDE SEQUENCE [LARGE SCALE GENOMIC DNA]</scope>
    <source>
        <strain evidence="3 4">DSM 19394</strain>
    </source>
</reference>
<dbReference type="STRING" id="1423715.FD25_GL002550"/>
<dbReference type="Proteomes" id="UP000051955">
    <property type="component" value="Unassembled WGS sequence"/>
</dbReference>
<dbReference type="Gene3D" id="3.40.50.720">
    <property type="entry name" value="NAD(P)-binding Rossmann-like Domain"/>
    <property type="match status" value="1"/>
</dbReference>
<dbReference type="SUPFAM" id="SSF51735">
    <property type="entry name" value="NAD(P)-binding Rossmann-fold domains"/>
    <property type="match status" value="1"/>
</dbReference>
<sequence length="225" mass="25170">MGEEFMMQHQPVILIANGTQNMGSVCATDFSAQGATVILADLDVSRGPALAQELGPNVHHLMLDVTRQADWRRVIRQVITTYNRLDVLVNIPGINDQPRDWQDHTDAYSAYFERTQRRVVWGTTAAVAIMRHQFHGSIVNVLTAQPDAPDQQLITQLHDWTQTTIQGLRGTDVRVNTVQVHLNADQTHQDPDVARAKPLQQTIRYLATTTQTSHPNGHAFVIPTT</sequence>
<dbReference type="AlphaFoldDB" id="A0A0R1LWM2"/>
<evidence type="ECO:0000256" key="1">
    <source>
        <dbReference type="ARBA" id="ARBA00006484"/>
    </source>
</evidence>
<name>A0A0R1LWM2_9LACO</name>
<dbReference type="Pfam" id="PF00106">
    <property type="entry name" value="adh_short"/>
    <property type="match status" value="1"/>
</dbReference>
<evidence type="ECO:0000313" key="4">
    <source>
        <dbReference type="Proteomes" id="UP000051955"/>
    </source>
</evidence>
<dbReference type="InterPro" id="IPR002347">
    <property type="entry name" value="SDR_fam"/>
</dbReference>
<comment type="similarity">
    <text evidence="1">Belongs to the short-chain dehydrogenases/reductases (SDR) family.</text>
</comment>
<dbReference type="InterPro" id="IPR036291">
    <property type="entry name" value="NAD(P)-bd_dom_sf"/>
</dbReference>
<dbReference type="EMBL" id="AZDV01000005">
    <property type="protein sequence ID" value="KRK96087.1"/>
    <property type="molecule type" value="Genomic_DNA"/>
</dbReference>
<keyword evidence="4" id="KW-1185">Reference proteome</keyword>
<proteinExistence type="inferred from homology"/>
<protein>
    <submittedName>
        <fullName evidence="3">Uncharacterized protein</fullName>
    </submittedName>
</protein>
<accession>A0A0R1LWM2</accession>
<organism evidence="3 4">
    <name type="scientific">Levilactobacillus acidifarinae DSM 19394 = JCM 15949</name>
    <dbReference type="NCBI Taxonomy" id="1423715"/>
    <lineage>
        <taxon>Bacteria</taxon>
        <taxon>Bacillati</taxon>
        <taxon>Bacillota</taxon>
        <taxon>Bacilli</taxon>
        <taxon>Lactobacillales</taxon>
        <taxon>Lactobacillaceae</taxon>
        <taxon>Levilactobacillus</taxon>
    </lineage>
</organism>
<dbReference type="PANTHER" id="PTHR43669">
    <property type="entry name" value="5-KETO-D-GLUCONATE 5-REDUCTASE"/>
    <property type="match status" value="1"/>
</dbReference>
<dbReference type="PANTHER" id="PTHR43669:SF3">
    <property type="entry name" value="ALCOHOL DEHYDROGENASE, PUTATIVE (AFU_ORTHOLOGUE AFUA_3G03445)-RELATED"/>
    <property type="match status" value="1"/>
</dbReference>
<comment type="caution">
    <text evidence="3">The sequence shown here is derived from an EMBL/GenBank/DDBJ whole genome shotgun (WGS) entry which is preliminary data.</text>
</comment>
<keyword evidence="2" id="KW-0560">Oxidoreductase</keyword>
<dbReference type="GO" id="GO:0016491">
    <property type="term" value="F:oxidoreductase activity"/>
    <property type="evidence" value="ECO:0007669"/>
    <property type="project" value="UniProtKB-KW"/>
</dbReference>